<feature type="domain" description="Endoribonuclease YicC-like C-terminal" evidence="7">
    <location>
        <begin position="168"/>
        <end position="285"/>
    </location>
</feature>
<dbReference type="Pfam" id="PF08340">
    <property type="entry name" value="YicC-like_C"/>
    <property type="match status" value="1"/>
</dbReference>
<dbReference type="Proteomes" id="UP000682134">
    <property type="component" value="Unassembled WGS sequence"/>
</dbReference>
<keyword evidence="9" id="KW-1185">Reference proteome</keyword>
<evidence type="ECO:0000256" key="3">
    <source>
        <dbReference type="ARBA" id="ARBA00022759"/>
    </source>
</evidence>
<evidence type="ECO:0000259" key="6">
    <source>
        <dbReference type="Pfam" id="PF03755"/>
    </source>
</evidence>
<sequence>MTGYGKAILTKEQVKIHIEMKSVNHRYLETILRMPRQLMPYEEPIKKIVSEYTNRGRVELFITIEGMLSRKLVVDEELLTQYKNVLNQLQLDKKDSKDYSAIELLKLPEVTTITEVEQIEENFGQYLFDTVHEACNQFRQMKEKEGTQLKKDVVLRLNSIEESLEKIKPYAPNVIKSYQNKLQAKLNEVLNQSIDEQRLLAEVMIFADRSDITEEQVRLKSHIEMFNETLQLNESIGRKLDFIVQEMNREINTIGSKANDILISKLVIEMKNNLEKIREQVQNIE</sequence>
<dbReference type="PANTHER" id="PTHR30636:SF3">
    <property type="entry name" value="UPF0701 PROTEIN YICC"/>
    <property type="match status" value="1"/>
</dbReference>
<dbReference type="EMBL" id="JAGIYQ010000003">
    <property type="protein sequence ID" value="MBP0724851.1"/>
    <property type="molecule type" value="Genomic_DNA"/>
</dbReference>
<dbReference type="Pfam" id="PF03755">
    <property type="entry name" value="YicC-like_N"/>
    <property type="match status" value="1"/>
</dbReference>
<evidence type="ECO:0000313" key="9">
    <source>
        <dbReference type="Proteomes" id="UP000682134"/>
    </source>
</evidence>
<dbReference type="InterPro" id="IPR013551">
    <property type="entry name" value="YicC-like_C"/>
</dbReference>
<accession>A0A940NLQ8</accession>
<dbReference type="GO" id="GO:0004521">
    <property type="term" value="F:RNA endonuclease activity"/>
    <property type="evidence" value="ECO:0007669"/>
    <property type="project" value="InterPro"/>
</dbReference>
<evidence type="ECO:0000256" key="2">
    <source>
        <dbReference type="ARBA" id="ARBA00022722"/>
    </source>
</evidence>
<comment type="caution">
    <text evidence="8">The sequence shown here is derived from an EMBL/GenBank/DDBJ whole genome shotgun (WGS) entry which is preliminary data.</text>
</comment>
<evidence type="ECO:0000313" key="8">
    <source>
        <dbReference type="EMBL" id="MBP0724851.1"/>
    </source>
</evidence>
<feature type="domain" description="Endoribonuclease YicC-like N-terminal" evidence="6">
    <location>
        <begin position="1"/>
        <end position="151"/>
    </location>
</feature>
<evidence type="ECO:0000256" key="1">
    <source>
        <dbReference type="ARBA" id="ARBA00001968"/>
    </source>
</evidence>
<comment type="similarity">
    <text evidence="5">Belongs to the YicC/YloC family.</text>
</comment>
<proteinExistence type="inferred from homology"/>
<dbReference type="AlphaFoldDB" id="A0A940NLQ8"/>
<gene>
    <name evidence="8" type="ORF">J5Y03_06555</name>
</gene>
<evidence type="ECO:0000256" key="5">
    <source>
        <dbReference type="ARBA" id="ARBA00035648"/>
    </source>
</evidence>
<name>A0A940NLQ8_9BACI</name>
<keyword evidence="2" id="KW-0540">Nuclease</keyword>
<evidence type="ECO:0000259" key="7">
    <source>
        <dbReference type="Pfam" id="PF08340"/>
    </source>
</evidence>
<dbReference type="PANTHER" id="PTHR30636">
    <property type="entry name" value="UPF0701 PROTEIN YICC"/>
    <property type="match status" value="1"/>
</dbReference>
<keyword evidence="3" id="KW-0255">Endonuclease</keyword>
<dbReference type="NCBIfam" id="TIGR00255">
    <property type="entry name" value="YicC/YloC family endoribonuclease"/>
    <property type="match status" value="1"/>
</dbReference>
<dbReference type="InterPro" id="IPR013527">
    <property type="entry name" value="YicC-like_N"/>
</dbReference>
<keyword evidence="4" id="KW-0378">Hydrolase</keyword>
<dbReference type="InterPro" id="IPR005229">
    <property type="entry name" value="YicC/YloC-like"/>
</dbReference>
<dbReference type="GO" id="GO:0016787">
    <property type="term" value="F:hydrolase activity"/>
    <property type="evidence" value="ECO:0007669"/>
    <property type="project" value="UniProtKB-KW"/>
</dbReference>
<protein>
    <submittedName>
        <fullName evidence="8">YicC family protein</fullName>
    </submittedName>
</protein>
<comment type="cofactor">
    <cofactor evidence="1">
        <name>a divalent metal cation</name>
        <dbReference type="ChEBI" id="CHEBI:60240"/>
    </cofactor>
</comment>
<organism evidence="8 9">
    <name type="scientific">Gottfriedia endophytica</name>
    <dbReference type="NCBI Taxonomy" id="2820819"/>
    <lineage>
        <taxon>Bacteria</taxon>
        <taxon>Bacillati</taxon>
        <taxon>Bacillota</taxon>
        <taxon>Bacilli</taxon>
        <taxon>Bacillales</taxon>
        <taxon>Bacillaceae</taxon>
        <taxon>Gottfriedia</taxon>
    </lineage>
</organism>
<reference evidence="8" key="1">
    <citation type="submission" date="2021-04" db="EMBL/GenBank/DDBJ databases">
        <title>Genome seq and assembly of Bacillus sp.</title>
        <authorList>
            <person name="Chhetri G."/>
        </authorList>
    </citation>
    <scope>NUCLEOTIDE SEQUENCE</scope>
    <source>
        <strain evidence="8">RG28</strain>
    </source>
</reference>
<evidence type="ECO:0000256" key="4">
    <source>
        <dbReference type="ARBA" id="ARBA00022801"/>
    </source>
</evidence>